<dbReference type="RefSeq" id="WP_422918746.1">
    <property type="nucleotide sequence ID" value="NZ_JAMZEJ010000002.1"/>
</dbReference>
<dbReference type="InterPro" id="IPR012336">
    <property type="entry name" value="Thioredoxin-like_fold"/>
</dbReference>
<feature type="domain" description="Thioredoxin-like fold" evidence="1">
    <location>
        <begin position="3"/>
        <end position="169"/>
    </location>
</feature>
<keyword evidence="3" id="KW-1185">Reference proteome</keyword>
<gene>
    <name evidence="2" type="ORF">NFI88_04080</name>
</gene>
<evidence type="ECO:0000313" key="2">
    <source>
        <dbReference type="EMBL" id="MCQ8240017.1"/>
    </source>
</evidence>
<comment type="caution">
    <text evidence="2">The sequence shown here is derived from an EMBL/GenBank/DDBJ whole genome shotgun (WGS) entry which is preliminary data.</text>
</comment>
<evidence type="ECO:0000313" key="3">
    <source>
        <dbReference type="Proteomes" id="UP001524547"/>
    </source>
</evidence>
<protein>
    <submittedName>
        <fullName evidence="2">DsbA family protein</fullName>
    </submittedName>
</protein>
<evidence type="ECO:0000259" key="1">
    <source>
        <dbReference type="Pfam" id="PF13462"/>
    </source>
</evidence>
<dbReference type="InterPro" id="IPR036249">
    <property type="entry name" value="Thioredoxin-like_sf"/>
</dbReference>
<proteinExistence type="predicted"/>
<reference evidence="2 3" key="1">
    <citation type="submission" date="2022-06" db="EMBL/GenBank/DDBJ databases">
        <title>Rhizosaccharibacter gen. nov. sp. nov. KSS12, endophytic bacteria isolated from sugarcane.</title>
        <authorList>
            <person name="Pitiwittayakul N."/>
        </authorList>
    </citation>
    <scope>NUCLEOTIDE SEQUENCE [LARGE SCALE GENOMIC DNA]</scope>
    <source>
        <strain evidence="2 3">KSS12</strain>
    </source>
</reference>
<name>A0ABT1VUK6_9PROT</name>
<dbReference type="Pfam" id="PF13462">
    <property type="entry name" value="Thioredoxin_4"/>
    <property type="match status" value="1"/>
</dbReference>
<sequence>MAERALGRPDAPVVVQEWFSLTCTHCAHFALTAFPEVKRTLIDTGRVRYVFRDFPLDRLALAAAMVARTLPPDRYAPFVDTLFATQDRWAFVRDADPIDRLRHEAALAGMDDASFRRALDDQALQDAILREQTEGDGRFKIEGTPTFVFNDAKRGPIITAADFLKAVDDSVHDGPPAGKG</sequence>
<dbReference type="EMBL" id="JAMZEJ010000002">
    <property type="protein sequence ID" value="MCQ8240017.1"/>
    <property type="molecule type" value="Genomic_DNA"/>
</dbReference>
<dbReference type="Proteomes" id="UP001524547">
    <property type="component" value="Unassembled WGS sequence"/>
</dbReference>
<dbReference type="Gene3D" id="3.40.30.10">
    <property type="entry name" value="Glutaredoxin"/>
    <property type="match status" value="1"/>
</dbReference>
<dbReference type="SUPFAM" id="SSF52833">
    <property type="entry name" value="Thioredoxin-like"/>
    <property type="match status" value="1"/>
</dbReference>
<organism evidence="2 3">
    <name type="scientific">Rhizosaccharibacter radicis</name>
    <dbReference type="NCBI Taxonomy" id="2782605"/>
    <lineage>
        <taxon>Bacteria</taxon>
        <taxon>Pseudomonadati</taxon>
        <taxon>Pseudomonadota</taxon>
        <taxon>Alphaproteobacteria</taxon>
        <taxon>Acetobacterales</taxon>
        <taxon>Acetobacteraceae</taxon>
        <taxon>Rhizosaccharibacter</taxon>
    </lineage>
</organism>
<accession>A0ABT1VUK6</accession>